<dbReference type="InterPro" id="IPR051470">
    <property type="entry name" value="Thiol:disulfide_interchange"/>
</dbReference>
<dbReference type="RefSeq" id="WP_086256967.1">
    <property type="nucleotide sequence ID" value="NZ_CP018793.1"/>
</dbReference>
<accession>A0ABZ2E9F6</accession>
<evidence type="ECO:0008006" key="3">
    <source>
        <dbReference type="Google" id="ProtNLM"/>
    </source>
</evidence>
<gene>
    <name evidence="1" type="ORF">CVIC9261_01635</name>
</gene>
<organism evidence="1 2">
    <name type="scientific">Campylobacter vicugnae</name>
    <dbReference type="NCBI Taxonomy" id="1660076"/>
    <lineage>
        <taxon>Bacteria</taxon>
        <taxon>Pseudomonadati</taxon>
        <taxon>Campylobacterota</taxon>
        <taxon>Epsilonproteobacteria</taxon>
        <taxon>Campylobacterales</taxon>
        <taxon>Campylobacteraceae</taxon>
        <taxon>Campylobacter</taxon>
    </lineage>
</organism>
<reference evidence="1 2" key="1">
    <citation type="journal article" date="2017" name="Genome Biol. Evol.">
        <title>Comparative Genomic Analysis Identifies a Campylobacter Clade Deficient in Selenium Metabolism.</title>
        <authorList>
            <person name="Miller W.G."/>
            <person name="Yee E."/>
            <person name="Lopes B.S."/>
            <person name="Chapman M.H."/>
            <person name="Huynh S."/>
            <person name="Bono J.L."/>
            <person name="Parker C.T."/>
            <person name="Strachan N.J.C."/>
            <person name="Forbes K.J."/>
        </authorList>
    </citation>
    <scope>NUCLEOTIDE SEQUENCE [LARGE SCALE GENOMIC DNA]</scope>
    <source>
        <strain evidence="1 2">RM9261</strain>
    </source>
</reference>
<dbReference type="Proteomes" id="UP001318120">
    <property type="component" value="Chromosome"/>
</dbReference>
<protein>
    <recommendedName>
        <fullName evidence="3">Thiol peroxidase</fullName>
    </recommendedName>
</protein>
<evidence type="ECO:0000313" key="2">
    <source>
        <dbReference type="Proteomes" id="UP001318120"/>
    </source>
</evidence>
<dbReference type="GeneID" id="93112771"/>
<proteinExistence type="predicted"/>
<dbReference type="SUPFAM" id="SSF52833">
    <property type="entry name" value="Thioredoxin-like"/>
    <property type="match status" value="1"/>
</dbReference>
<dbReference type="PANTHER" id="PTHR35272:SF3">
    <property type="entry name" value="THIOL:DISULFIDE INTERCHANGE PROTEIN DSBC"/>
    <property type="match status" value="1"/>
</dbReference>
<dbReference type="InterPro" id="IPR036249">
    <property type="entry name" value="Thioredoxin-like_sf"/>
</dbReference>
<dbReference type="EMBL" id="CP144916">
    <property type="protein sequence ID" value="WWC42059.1"/>
    <property type="molecule type" value="Genomic_DNA"/>
</dbReference>
<evidence type="ECO:0000313" key="1">
    <source>
        <dbReference type="EMBL" id="WWC42059.1"/>
    </source>
</evidence>
<name>A0ABZ2E9F6_9BACT</name>
<dbReference type="PANTHER" id="PTHR35272">
    <property type="entry name" value="THIOL:DISULFIDE INTERCHANGE PROTEIN DSBC-RELATED"/>
    <property type="match status" value="1"/>
</dbReference>
<dbReference type="Gene3D" id="3.40.30.10">
    <property type="entry name" value="Glutaredoxin"/>
    <property type="match status" value="1"/>
</dbReference>
<sequence length="246" mass="27318">MKKIVIASLLSSGMLFGSLSDSEILEIFEGSSATIKYSIESRNNLPNTNYEEIKIKMSDGKNSAYTVLYSDGNYIFPDIIDVKNKISYLANFENEQAKIALENAAKSLGKLIKTMPKNSIISIGNDKNKETKYLFTDPDCPYCRQDLELIENKLKNSNLKIILSPVSSHGIAAIKKSIAILNETKNLNDDTSKIKILRSYFSSDAKIPQNISDKKVDEYKAQVDKIFDTGAVRGVPAIFNAKDLGL</sequence>
<keyword evidence="2" id="KW-1185">Reference proteome</keyword>